<accession>A0A2M8KWE5</accession>
<feature type="domain" description="Helix-hairpin-helix DNA-binding motif class 1" evidence="7">
    <location>
        <begin position="108"/>
        <end position="127"/>
    </location>
</feature>
<evidence type="ECO:0000313" key="9">
    <source>
        <dbReference type="Proteomes" id="UP000229098"/>
    </source>
</evidence>
<evidence type="ECO:0000313" key="8">
    <source>
        <dbReference type="EMBL" id="PJE64236.1"/>
    </source>
</evidence>
<gene>
    <name evidence="6 8" type="primary">ruvA</name>
    <name evidence="8" type="ORF">COU90_04010</name>
</gene>
<dbReference type="GO" id="GO:0005524">
    <property type="term" value="F:ATP binding"/>
    <property type="evidence" value="ECO:0007669"/>
    <property type="project" value="InterPro"/>
</dbReference>
<dbReference type="InterPro" id="IPR011114">
    <property type="entry name" value="RuvA_C"/>
</dbReference>
<dbReference type="SUPFAM" id="SSF46929">
    <property type="entry name" value="DNA helicase RuvA subunit, C-terminal domain"/>
    <property type="match status" value="1"/>
</dbReference>
<keyword evidence="3 6" id="KW-0238">DNA-binding</keyword>
<dbReference type="NCBIfam" id="TIGR00084">
    <property type="entry name" value="ruvA"/>
    <property type="match status" value="1"/>
</dbReference>
<dbReference type="CDD" id="cd14332">
    <property type="entry name" value="UBA_RuvA_C"/>
    <property type="match status" value="1"/>
</dbReference>
<dbReference type="SUPFAM" id="SSF50249">
    <property type="entry name" value="Nucleic acid-binding proteins"/>
    <property type="match status" value="1"/>
</dbReference>
<protein>
    <recommendedName>
        <fullName evidence="6">Holliday junction branch migration complex subunit RuvA</fullName>
    </recommendedName>
</protein>
<evidence type="ECO:0000256" key="3">
    <source>
        <dbReference type="ARBA" id="ARBA00023125"/>
    </source>
</evidence>
<dbReference type="GO" id="GO:0006310">
    <property type="term" value="P:DNA recombination"/>
    <property type="evidence" value="ECO:0007669"/>
    <property type="project" value="UniProtKB-UniRule"/>
</dbReference>
<dbReference type="GO" id="GO:0009378">
    <property type="term" value="F:four-way junction helicase activity"/>
    <property type="evidence" value="ECO:0007669"/>
    <property type="project" value="InterPro"/>
</dbReference>
<keyword evidence="2 6" id="KW-0227">DNA damage</keyword>
<dbReference type="AlphaFoldDB" id="A0A2M8KWE5"/>
<keyword evidence="1 6" id="KW-0963">Cytoplasm</keyword>
<dbReference type="GO" id="GO:0009379">
    <property type="term" value="C:Holliday junction helicase complex"/>
    <property type="evidence" value="ECO:0007669"/>
    <property type="project" value="InterPro"/>
</dbReference>
<evidence type="ECO:0000256" key="2">
    <source>
        <dbReference type="ARBA" id="ARBA00022763"/>
    </source>
</evidence>
<dbReference type="InterPro" id="IPR013849">
    <property type="entry name" value="DNA_helicase_Holl-junc_RuvA_I"/>
</dbReference>
<comment type="function">
    <text evidence="6">The RuvA-RuvB-RuvC complex processes Holliday junction (HJ) DNA during genetic recombination and DNA repair, while the RuvA-RuvB complex plays an important role in the rescue of blocked DNA replication forks via replication fork reversal (RFR). RuvA specifically binds to HJ cruciform DNA, conferring on it an open structure. The RuvB hexamer acts as an ATP-dependent pump, pulling dsDNA into and through the RuvAB complex. HJ branch migration allows RuvC to scan DNA until it finds its consensus sequence, where it cleaves and resolves the cruciform DNA.</text>
</comment>
<feature type="region of interest" description="Domain III" evidence="6">
    <location>
        <begin position="150"/>
        <end position="194"/>
    </location>
</feature>
<evidence type="ECO:0000256" key="6">
    <source>
        <dbReference type="HAMAP-Rule" id="MF_00031"/>
    </source>
</evidence>
<dbReference type="SUPFAM" id="SSF47781">
    <property type="entry name" value="RuvA domain 2-like"/>
    <property type="match status" value="1"/>
</dbReference>
<dbReference type="Pfam" id="PF01330">
    <property type="entry name" value="RuvA_N"/>
    <property type="match status" value="1"/>
</dbReference>
<evidence type="ECO:0000256" key="1">
    <source>
        <dbReference type="ARBA" id="ARBA00022490"/>
    </source>
</evidence>
<dbReference type="InterPro" id="IPR012340">
    <property type="entry name" value="NA-bd_OB-fold"/>
</dbReference>
<dbReference type="HAMAP" id="MF_00031">
    <property type="entry name" value="DNA_HJ_migration_RuvA"/>
    <property type="match status" value="1"/>
</dbReference>
<keyword evidence="4 6" id="KW-0233">DNA recombination</keyword>
<dbReference type="GO" id="GO:0048476">
    <property type="term" value="C:Holliday junction resolvase complex"/>
    <property type="evidence" value="ECO:0007669"/>
    <property type="project" value="UniProtKB-UniRule"/>
</dbReference>
<dbReference type="Proteomes" id="UP000229098">
    <property type="component" value="Unassembled WGS sequence"/>
</dbReference>
<sequence>MISRIEGMIVLKGNRFLVIDVGGVGYKVFVAPETLRAIPSDQGSIALWTHTHVKEDVLDLYGFPTFAEMSFFETLISVSGVGPKSALGILGVAPLDTLKRAIASGETIYLTKVSGIGKRVAEKIIVELRDKLGGDTMSDEVRETMQGDADVIDALLAMGYGQREAREVIQKIPADITETKKRLAEALKIMGKGQ</sequence>
<name>A0A2M8KWE5_9BACT</name>
<dbReference type="InterPro" id="IPR003583">
    <property type="entry name" value="Hlx-hairpin-Hlx_DNA-bd_motif"/>
</dbReference>
<dbReference type="Gene3D" id="1.10.8.10">
    <property type="entry name" value="DNA helicase RuvA subunit, C-terminal domain"/>
    <property type="match status" value="1"/>
</dbReference>
<dbReference type="Pfam" id="PF14520">
    <property type="entry name" value="HHH_5"/>
    <property type="match status" value="1"/>
</dbReference>
<evidence type="ECO:0000256" key="4">
    <source>
        <dbReference type="ARBA" id="ARBA00023172"/>
    </source>
</evidence>
<proteinExistence type="inferred from homology"/>
<dbReference type="GO" id="GO:0005737">
    <property type="term" value="C:cytoplasm"/>
    <property type="evidence" value="ECO:0007669"/>
    <property type="project" value="UniProtKB-SubCell"/>
</dbReference>
<dbReference type="InterPro" id="IPR036267">
    <property type="entry name" value="RuvA_C_sf"/>
</dbReference>
<dbReference type="InterPro" id="IPR000085">
    <property type="entry name" value="RuvA"/>
</dbReference>
<evidence type="ECO:0000256" key="5">
    <source>
        <dbReference type="ARBA" id="ARBA00023204"/>
    </source>
</evidence>
<comment type="subunit">
    <text evidence="6">Homotetramer. Forms an RuvA(8)-RuvB(12)-Holliday junction (HJ) complex. HJ DNA is sandwiched between 2 RuvA tetramers; dsDNA enters through RuvA and exits via RuvB. An RuvB hexamer assembles on each DNA strand where it exits the tetramer. Each RuvB hexamer is contacted by two RuvA subunits (via domain III) on 2 adjacent RuvB subunits; this complex drives branch migration. In the full resolvosome a probable DNA-RuvA(4)-RuvB(12)-RuvC(2) complex forms which resolves the HJ.</text>
</comment>
<comment type="similarity">
    <text evidence="6">Belongs to the RuvA family.</text>
</comment>
<dbReference type="InterPro" id="IPR010994">
    <property type="entry name" value="RuvA_2-like"/>
</dbReference>
<evidence type="ECO:0000259" key="7">
    <source>
        <dbReference type="SMART" id="SM00278"/>
    </source>
</evidence>
<comment type="domain">
    <text evidence="6">Has three domains with a flexible linker between the domains II and III and assumes an 'L' shape. Domain III is highly mobile and contacts RuvB.</text>
</comment>
<feature type="region of interest" description="Domain I" evidence="6">
    <location>
        <begin position="1"/>
        <end position="64"/>
    </location>
</feature>
<reference evidence="9" key="1">
    <citation type="submission" date="2017-09" db="EMBL/GenBank/DDBJ databases">
        <title>Depth-based differentiation of microbial function through sediment-hosted aquifers and enrichment of novel symbionts in the deep terrestrial subsurface.</title>
        <authorList>
            <person name="Probst A.J."/>
            <person name="Ladd B."/>
            <person name="Jarett J.K."/>
            <person name="Geller-Mcgrath D.E."/>
            <person name="Sieber C.M.K."/>
            <person name="Emerson J.B."/>
            <person name="Anantharaman K."/>
            <person name="Thomas B.C."/>
            <person name="Malmstrom R."/>
            <person name="Stieglmeier M."/>
            <person name="Klingl A."/>
            <person name="Woyke T."/>
            <person name="Ryan C.M."/>
            <person name="Banfield J.F."/>
        </authorList>
    </citation>
    <scope>NUCLEOTIDE SEQUENCE [LARGE SCALE GENOMIC DNA]</scope>
</reference>
<comment type="caution">
    <text evidence="8">The sequence shown here is derived from an EMBL/GenBank/DDBJ whole genome shotgun (WGS) entry which is preliminary data.</text>
</comment>
<keyword evidence="5 6" id="KW-0234">DNA repair</keyword>
<dbReference type="SMART" id="SM00278">
    <property type="entry name" value="HhH1"/>
    <property type="match status" value="2"/>
</dbReference>
<dbReference type="GO" id="GO:0000400">
    <property type="term" value="F:four-way junction DNA binding"/>
    <property type="evidence" value="ECO:0007669"/>
    <property type="project" value="UniProtKB-UniRule"/>
</dbReference>
<dbReference type="Gene3D" id="2.40.50.140">
    <property type="entry name" value="Nucleic acid-binding proteins"/>
    <property type="match status" value="1"/>
</dbReference>
<feature type="domain" description="Helix-hairpin-helix DNA-binding motif class 1" evidence="7">
    <location>
        <begin position="73"/>
        <end position="92"/>
    </location>
</feature>
<dbReference type="GO" id="GO:0006281">
    <property type="term" value="P:DNA repair"/>
    <property type="evidence" value="ECO:0007669"/>
    <property type="project" value="UniProtKB-UniRule"/>
</dbReference>
<comment type="subcellular location">
    <subcellularLocation>
        <location evidence="6">Cytoplasm</location>
    </subcellularLocation>
</comment>
<organism evidence="8 9">
    <name type="scientific">Candidatus Ryanbacteria bacterium CG10_big_fil_rev_8_21_14_0_10_43_42</name>
    <dbReference type="NCBI Taxonomy" id="1974864"/>
    <lineage>
        <taxon>Bacteria</taxon>
        <taxon>Candidatus Ryaniibacteriota</taxon>
    </lineage>
</organism>
<dbReference type="Gene3D" id="1.10.150.20">
    <property type="entry name" value="5' to 3' exonuclease, C-terminal subdomain"/>
    <property type="match status" value="1"/>
</dbReference>
<dbReference type="EMBL" id="PFEF01000008">
    <property type="protein sequence ID" value="PJE64236.1"/>
    <property type="molecule type" value="Genomic_DNA"/>
</dbReference>
<comment type="caution">
    <text evidence="6">Lacks conserved residue(s) required for the propagation of feature annotation.</text>
</comment>